<dbReference type="InterPro" id="IPR036163">
    <property type="entry name" value="HMA_dom_sf"/>
</dbReference>
<dbReference type="EMBL" id="OZ023718">
    <property type="protein sequence ID" value="CAK9867088.1"/>
    <property type="molecule type" value="Genomic_DNA"/>
</dbReference>
<dbReference type="PROSITE" id="PS50846">
    <property type="entry name" value="HMA_2"/>
    <property type="match status" value="1"/>
</dbReference>
<evidence type="ECO:0000313" key="5">
    <source>
        <dbReference type="Proteomes" id="UP001497522"/>
    </source>
</evidence>
<feature type="compositionally biased region" description="Gly residues" evidence="2">
    <location>
        <begin position="139"/>
        <end position="164"/>
    </location>
</feature>
<evidence type="ECO:0000256" key="1">
    <source>
        <dbReference type="ARBA" id="ARBA00022723"/>
    </source>
</evidence>
<feature type="domain" description="HMA" evidence="3">
    <location>
        <begin position="193"/>
        <end position="270"/>
    </location>
</feature>
<name>A0ABP1AX76_9BRYO</name>
<reference evidence="4" key="1">
    <citation type="submission" date="2024-03" db="EMBL/GenBank/DDBJ databases">
        <authorList>
            <consortium name="ELIXIR-Norway"/>
            <consortium name="Elixir Norway"/>
        </authorList>
    </citation>
    <scope>NUCLEOTIDE SEQUENCE</scope>
</reference>
<organism evidence="4 5">
    <name type="scientific">Sphagnum jensenii</name>
    <dbReference type="NCBI Taxonomy" id="128206"/>
    <lineage>
        <taxon>Eukaryota</taxon>
        <taxon>Viridiplantae</taxon>
        <taxon>Streptophyta</taxon>
        <taxon>Embryophyta</taxon>
        <taxon>Bryophyta</taxon>
        <taxon>Sphagnophytina</taxon>
        <taxon>Sphagnopsida</taxon>
        <taxon>Sphagnales</taxon>
        <taxon>Sphagnaceae</taxon>
        <taxon>Sphagnum</taxon>
    </lineage>
</organism>
<evidence type="ECO:0000256" key="2">
    <source>
        <dbReference type="SAM" id="MobiDB-lite"/>
    </source>
</evidence>
<feature type="compositionally biased region" description="Polar residues" evidence="2">
    <location>
        <begin position="168"/>
        <end position="177"/>
    </location>
</feature>
<dbReference type="Pfam" id="PF00403">
    <property type="entry name" value="HMA"/>
    <property type="match status" value="1"/>
</dbReference>
<dbReference type="InterPro" id="IPR006121">
    <property type="entry name" value="HMA_dom"/>
</dbReference>
<keyword evidence="1" id="KW-0479">Metal-binding</keyword>
<dbReference type="SUPFAM" id="SSF55008">
    <property type="entry name" value="HMA, heavy metal-associated domain"/>
    <property type="match status" value="1"/>
</dbReference>
<dbReference type="Gene3D" id="3.30.70.100">
    <property type="match status" value="1"/>
</dbReference>
<sequence length="285" mass="29032">MAAFGGGACECGVAVMKKTTQLPLRFATRTPSSPTALLRAESLFEQTPGKLQIACCPLQLGAGMIFAAGTFYGPFFARSSKQRLAVESKLEFSRATPAGPAIRGRGLLRAQEPSSGRACRCQGGLPIASITSLLPDGMGGSGRGCTGGGDGGGRGGGGGGGEDGFGFPSTTQPQQAGDQPDTESAPAASLPEDVIILEIGGMKCGGCVSSVKRILESQPQVTAASVNLTTETALVRVVSPTPNIVGWEKTKGQIAEVLAKHLTNCGFKSTVRGGEAWSESESHSA</sequence>
<accession>A0ABP1AX76</accession>
<evidence type="ECO:0000259" key="3">
    <source>
        <dbReference type="PROSITE" id="PS50846"/>
    </source>
</evidence>
<protein>
    <recommendedName>
        <fullName evidence="3">HMA domain-containing protein</fullName>
    </recommendedName>
</protein>
<gene>
    <name evidence="4" type="ORF">CSSPJE1EN2_LOCUS10083</name>
</gene>
<dbReference type="InterPro" id="IPR017969">
    <property type="entry name" value="Heavy-metal-associated_CS"/>
</dbReference>
<evidence type="ECO:0000313" key="4">
    <source>
        <dbReference type="EMBL" id="CAK9867088.1"/>
    </source>
</evidence>
<dbReference type="Proteomes" id="UP001497522">
    <property type="component" value="Chromosome 17"/>
</dbReference>
<dbReference type="PROSITE" id="PS01047">
    <property type="entry name" value="HMA_1"/>
    <property type="match status" value="1"/>
</dbReference>
<feature type="region of interest" description="Disordered" evidence="2">
    <location>
        <begin position="139"/>
        <end position="186"/>
    </location>
</feature>
<proteinExistence type="predicted"/>
<dbReference type="CDD" id="cd00371">
    <property type="entry name" value="HMA"/>
    <property type="match status" value="1"/>
</dbReference>
<keyword evidence="5" id="KW-1185">Reference proteome</keyword>